<reference evidence="2 3" key="1">
    <citation type="journal article" date="2019" name="Sci. Rep.">
        <title>Orb-weaving spider Araneus ventricosus genome elucidates the spidroin gene catalogue.</title>
        <authorList>
            <person name="Kono N."/>
            <person name="Nakamura H."/>
            <person name="Ohtoshi R."/>
            <person name="Moran D.A.P."/>
            <person name="Shinohara A."/>
            <person name="Yoshida Y."/>
            <person name="Fujiwara M."/>
            <person name="Mori M."/>
            <person name="Tomita M."/>
            <person name="Arakawa K."/>
        </authorList>
    </citation>
    <scope>NUCLEOTIDE SEQUENCE [LARGE SCALE GENOMIC DNA]</scope>
</reference>
<protein>
    <submittedName>
        <fullName evidence="2">Uncharacterized protein</fullName>
    </submittedName>
</protein>
<dbReference type="EMBL" id="BGPR01077365">
    <property type="protein sequence ID" value="GBL65324.1"/>
    <property type="molecule type" value="Genomic_DNA"/>
</dbReference>
<proteinExistence type="predicted"/>
<sequence>MADFECVLAEICRGIHLKKQNYALQAPRKPGLFGRKRHELESPNLGSHFPHHPNLYYKMDGNGLWLAKIIGSLYRAYLLSDLRTSPHLKRSQPPQTGLRRC</sequence>
<dbReference type="EMBL" id="BGPR01069074">
    <property type="protein sequence ID" value="GBO42819.1"/>
    <property type="molecule type" value="Genomic_DNA"/>
</dbReference>
<gene>
    <name evidence="1" type="ORF">AVEN_162250_1</name>
    <name evidence="2" type="ORF">AVEN_212380_1</name>
</gene>
<evidence type="ECO:0000313" key="1">
    <source>
        <dbReference type="EMBL" id="GBL65324.1"/>
    </source>
</evidence>
<evidence type="ECO:0000313" key="3">
    <source>
        <dbReference type="Proteomes" id="UP000499080"/>
    </source>
</evidence>
<dbReference type="Proteomes" id="UP000499080">
    <property type="component" value="Unassembled WGS sequence"/>
</dbReference>
<comment type="caution">
    <text evidence="2">The sequence shown here is derived from an EMBL/GenBank/DDBJ whole genome shotgun (WGS) entry which is preliminary data.</text>
</comment>
<dbReference type="AlphaFoldDB" id="A0A4Y2WZW0"/>
<keyword evidence="3" id="KW-1185">Reference proteome</keyword>
<evidence type="ECO:0000313" key="2">
    <source>
        <dbReference type="EMBL" id="GBO42819.1"/>
    </source>
</evidence>
<organism evidence="2 3">
    <name type="scientific">Araneus ventricosus</name>
    <name type="common">Orbweaver spider</name>
    <name type="synonym">Epeira ventricosa</name>
    <dbReference type="NCBI Taxonomy" id="182803"/>
    <lineage>
        <taxon>Eukaryota</taxon>
        <taxon>Metazoa</taxon>
        <taxon>Ecdysozoa</taxon>
        <taxon>Arthropoda</taxon>
        <taxon>Chelicerata</taxon>
        <taxon>Arachnida</taxon>
        <taxon>Araneae</taxon>
        <taxon>Araneomorphae</taxon>
        <taxon>Entelegynae</taxon>
        <taxon>Araneoidea</taxon>
        <taxon>Araneidae</taxon>
        <taxon>Araneus</taxon>
    </lineage>
</organism>
<accession>A0A4Y2WZW0</accession>
<name>A0A4Y2WZW0_ARAVE</name>